<dbReference type="Proteomes" id="UP000504617">
    <property type="component" value="Unplaced"/>
</dbReference>
<dbReference type="GO" id="GO:0097225">
    <property type="term" value="C:sperm midpiece"/>
    <property type="evidence" value="ECO:0007669"/>
    <property type="project" value="TreeGrafter"/>
</dbReference>
<dbReference type="Gene3D" id="1.10.418.10">
    <property type="entry name" value="Calponin-like domain"/>
    <property type="match status" value="1"/>
</dbReference>
<organism evidence="3 4">
    <name type="scientific">Thamnophis sirtalis</name>
    <dbReference type="NCBI Taxonomy" id="35019"/>
    <lineage>
        <taxon>Eukaryota</taxon>
        <taxon>Metazoa</taxon>
        <taxon>Chordata</taxon>
        <taxon>Craniata</taxon>
        <taxon>Vertebrata</taxon>
        <taxon>Euteleostomi</taxon>
        <taxon>Lepidosauria</taxon>
        <taxon>Squamata</taxon>
        <taxon>Bifurcata</taxon>
        <taxon>Unidentata</taxon>
        <taxon>Episquamata</taxon>
        <taxon>Toxicofera</taxon>
        <taxon>Serpentes</taxon>
        <taxon>Colubroidea</taxon>
        <taxon>Colubridae</taxon>
        <taxon>Natricinae</taxon>
        <taxon>Thamnophis</taxon>
    </lineage>
</organism>
<evidence type="ECO:0000313" key="4">
    <source>
        <dbReference type="RefSeq" id="XP_013908839.1"/>
    </source>
</evidence>
<dbReference type="InterPro" id="IPR010441">
    <property type="entry name" value="CH_2"/>
</dbReference>
<dbReference type="GO" id="GO:0002177">
    <property type="term" value="C:manchette"/>
    <property type="evidence" value="ECO:0007669"/>
    <property type="project" value="TreeGrafter"/>
</dbReference>
<dbReference type="PANTHER" id="PTHR14919:SF0">
    <property type="entry name" value="SPERM FLAGELLAR PROTEIN 2"/>
    <property type="match status" value="1"/>
</dbReference>
<dbReference type="OrthoDB" id="62528at2759"/>
<feature type="domain" description="CH-like" evidence="2">
    <location>
        <begin position="38"/>
        <end position="118"/>
    </location>
</feature>
<proteinExistence type="predicted"/>
<gene>
    <name evidence="4" type="primary">LOC106538755</name>
</gene>
<dbReference type="GeneID" id="106538755"/>
<protein>
    <submittedName>
        <fullName evidence="4">Sperm flagellar protein 2-like</fullName>
    </submittedName>
</protein>
<keyword evidence="1" id="KW-0175">Coiled coil</keyword>
<dbReference type="AlphaFoldDB" id="A0A6I9X0S0"/>
<evidence type="ECO:0000259" key="2">
    <source>
        <dbReference type="Pfam" id="PF06294"/>
    </source>
</evidence>
<accession>A0A6I9X0S0</accession>
<dbReference type="InterPro" id="IPR036872">
    <property type="entry name" value="CH_dom_sf"/>
</dbReference>
<dbReference type="PANTHER" id="PTHR14919">
    <property type="entry name" value="KPL2-RELATED"/>
    <property type="match status" value="1"/>
</dbReference>
<dbReference type="Pfam" id="PF06294">
    <property type="entry name" value="CH_2"/>
    <property type="match status" value="1"/>
</dbReference>
<evidence type="ECO:0000313" key="3">
    <source>
        <dbReference type="Proteomes" id="UP000504617"/>
    </source>
</evidence>
<evidence type="ECO:0000256" key="1">
    <source>
        <dbReference type="SAM" id="Coils"/>
    </source>
</evidence>
<reference evidence="4" key="1">
    <citation type="submission" date="2025-08" db="UniProtKB">
        <authorList>
            <consortium name="RefSeq"/>
        </authorList>
    </citation>
    <scope>IDENTIFICATION</scope>
    <source>
        <tissue evidence="4">Skeletal muscle</tissue>
    </source>
</reference>
<sequence length="294" mass="33555">MVHMLLDRQVMEKLIAANLYVKLSKCEFHHVRLDYLDTESFAREFSSGYLIGELLNKYELQEDFDQFSQSRLANAKLNNFSRMEPTLQLLGVQFDQNVARNIMTEQHGAAIKLVYQLYVVLEKKKKAGLTGVAMDAMRPSANAKLKSVGTEIYRERLKTLVPRQADLSLQQISDSFQSKAKLLESKIVEMQLVKQQQAKQIQEGKKVEELEKKIAEKRRQNEIMAKIQAAVIQIPKPLPQQTDKVIEDQKLQKKKKEAEVDGTLIGGALAKLITDLVKLQIGCHYELLRFIVAA</sequence>
<dbReference type="GO" id="GO:0007288">
    <property type="term" value="P:sperm axoneme assembly"/>
    <property type="evidence" value="ECO:0007669"/>
    <property type="project" value="TreeGrafter"/>
</dbReference>
<name>A0A6I9X0S0_9SAUR</name>
<dbReference type="RefSeq" id="XP_013908839.1">
    <property type="nucleotide sequence ID" value="XM_014053364.1"/>
</dbReference>
<feature type="coiled-coil region" evidence="1">
    <location>
        <begin position="193"/>
        <end position="227"/>
    </location>
</feature>
<keyword evidence="3" id="KW-1185">Reference proteome</keyword>
<dbReference type="GO" id="GO:0005737">
    <property type="term" value="C:cytoplasm"/>
    <property type="evidence" value="ECO:0007669"/>
    <property type="project" value="UniProtKB-ARBA"/>
</dbReference>
<dbReference type="KEGG" id="tsr:106538755"/>
<dbReference type="InterPro" id="IPR052634">
    <property type="entry name" value="Sperm_flagellar-bone_growth"/>
</dbReference>